<keyword evidence="5" id="KW-0687">Ribonucleoprotein</keyword>
<evidence type="ECO:0000256" key="2">
    <source>
        <dbReference type="ARBA" id="ARBA00010797"/>
    </source>
</evidence>
<evidence type="ECO:0000256" key="1">
    <source>
        <dbReference type="ARBA" id="ARBA00004173"/>
    </source>
</evidence>
<dbReference type="GO" id="GO:0005762">
    <property type="term" value="C:mitochondrial large ribosomal subunit"/>
    <property type="evidence" value="ECO:0007669"/>
    <property type="project" value="TreeGrafter"/>
</dbReference>
<organism evidence="8 9">
    <name type="scientific">Westerdykella ornata</name>
    <dbReference type="NCBI Taxonomy" id="318751"/>
    <lineage>
        <taxon>Eukaryota</taxon>
        <taxon>Fungi</taxon>
        <taxon>Dikarya</taxon>
        <taxon>Ascomycota</taxon>
        <taxon>Pezizomycotina</taxon>
        <taxon>Dothideomycetes</taxon>
        <taxon>Pleosporomycetidae</taxon>
        <taxon>Pleosporales</taxon>
        <taxon>Sporormiaceae</taxon>
        <taxon>Westerdykella</taxon>
    </lineage>
</organism>
<comment type="similarity">
    <text evidence="2">Belongs to the bacterial ribosomal protein bL27 family.</text>
</comment>
<dbReference type="GO" id="GO:0003735">
    <property type="term" value="F:structural constituent of ribosome"/>
    <property type="evidence" value="ECO:0007669"/>
    <property type="project" value="InterPro"/>
</dbReference>
<feature type="compositionally biased region" description="Basic residues" evidence="7">
    <location>
        <begin position="245"/>
        <end position="263"/>
    </location>
</feature>
<comment type="subcellular location">
    <subcellularLocation>
        <location evidence="1">Mitochondrion</location>
    </subcellularLocation>
</comment>
<dbReference type="SUPFAM" id="SSF110324">
    <property type="entry name" value="Ribosomal L27 protein-like"/>
    <property type="match status" value="1"/>
</dbReference>
<dbReference type="Pfam" id="PF01016">
    <property type="entry name" value="Ribosomal_L27"/>
    <property type="match status" value="1"/>
</dbReference>
<dbReference type="InterPro" id="IPR001684">
    <property type="entry name" value="Ribosomal_bL27"/>
</dbReference>
<dbReference type="EMBL" id="ML986485">
    <property type="protein sequence ID" value="KAF2279899.1"/>
    <property type="molecule type" value="Genomic_DNA"/>
</dbReference>
<evidence type="ECO:0000313" key="8">
    <source>
        <dbReference type="EMBL" id="KAF2279899.1"/>
    </source>
</evidence>
<dbReference type="OrthoDB" id="1867012at2759"/>
<evidence type="ECO:0000256" key="7">
    <source>
        <dbReference type="SAM" id="MobiDB-lite"/>
    </source>
</evidence>
<protein>
    <recommendedName>
        <fullName evidence="6">Large ribosomal subunit protein bL27m</fullName>
    </recommendedName>
</protein>
<dbReference type="InterPro" id="IPR018261">
    <property type="entry name" value="Ribosomal_bL27_CS"/>
</dbReference>
<dbReference type="AlphaFoldDB" id="A0A6A6JXY8"/>
<feature type="region of interest" description="Disordered" evidence="7">
    <location>
        <begin position="56"/>
        <end position="78"/>
    </location>
</feature>
<evidence type="ECO:0000256" key="5">
    <source>
        <dbReference type="ARBA" id="ARBA00023274"/>
    </source>
</evidence>
<proteinExistence type="inferred from homology"/>
<dbReference type="PROSITE" id="PS00831">
    <property type="entry name" value="RIBOSOMAL_L27"/>
    <property type="match status" value="1"/>
</dbReference>
<accession>A0A6A6JXY8</accession>
<name>A0A6A6JXY8_WESOR</name>
<dbReference type="Gene3D" id="2.40.50.100">
    <property type="match status" value="1"/>
</dbReference>
<dbReference type="GO" id="GO:0006412">
    <property type="term" value="P:translation"/>
    <property type="evidence" value="ECO:0007669"/>
    <property type="project" value="InterPro"/>
</dbReference>
<evidence type="ECO:0000256" key="4">
    <source>
        <dbReference type="ARBA" id="ARBA00023128"/>
    </source>
</evidence>
<dbReference type="GeneID" id="54550670"/>
<gene>
    <name evidence="8" type="ORF">EI97DRAFT_429672</name>
</gene>
<keyword evidence="4" id="KW-0496">Mitochondrion</keyword>
<dbReference type="RefSeq" id="XP_033657438.1">
    <property type="nucleotide sequence ID" value="XM_033797495.1"/>
</dbReference>
<dbReference type="PANTHER" id="PTHR15893">
    <property type="entry name" value="RIBOSOMAL PROTEIN L27"/>
    <property type="match status" value="1"/>
</dbReference>
<dbReference type="Proteomes" id="UP000800097">
    <property type="component" value="Unassembled WGS sequence"/>
</dbReference>
<evidence type="ECO:0000256" key="6">
    <source>
        <dbReference type="ARBA" id="ARBA00035267"/>
    </source>
</evidence>
<dbReference type="FunFam" id="2.40.50.100:FF:000042">
    <property type="entry name" value="50S ribosomal protein L27"/>
    <property type="match status" value="1"/>
</dbReference>
<evidence type="ECO:0000256" key="3">
    <source>
        <dbReference type="ARBA" id="ARBA00022980"/>
    </source>
</evidence>
<reference evidence="8" key="1">
    <citation type="journal article" date="2020" name="Stud. Mycol.">
        <title>101 Dothideomycetes genomes: a test case for predicting lifestyles and emergence of pathogens.</title>
        <authorList>
            <person name="Haridas S."/>
            <person name="Albert R."/>
            <person name="Binder M."/>
            <person name="Bloem J."/>
            <person name="Labutti K."/>
            <person name="Salamov A."/>
            <person name="Andreopoulos B."/>
            <person name="Baker S."/>
            <person name="Barry K."/>
            <person name="Bills G."/>
            <person name="Bluhm B."/>
            <person name="Cannon C."/>
            <person name="Castanera R."/>
            <person name="Culley D."/>
            <person name="Daum C."/>
            <person name="Ezra D."/>
            <person name="Gonzalez J."/>
            <person name="Henrissat B."/>
            <person name="Kuo A."/>
            <person name="Liang C."/>
            <person name="Lipzen A."/>
            <person name="Lutzoni F."/>
            <person name="Magnuson J."/>
            <person name="Mondo S."/>
            <person name="Nolan M."/>
            <person name="Ohm R."/>
            <person name="Pangilinan J."/>
            <person name="Park H.-J."/>
            <person name="Ramirez L."/>
            <person name="Alfaro M."/>
            <person name="Sun H."/>
            <person name="Tritt A."/>
            <person name="Yoshinaga Y."/>
            <person name="Zwiers L.-H."/>
            <person name="Turgeon B."/>
            <person name="Goodwin S."/>
            <person name="Spatafora J."/>
            <person name="Crous P."/>
            <person name="Grigoriev I."/>
        </authorList>
    </citation>
    <scope>NUCLEOTIDE SEQUENCE</scope>
    <source>
        <strain evidence="8">CBS 379.55</strain>
    </source>
</reference>
<feature type="region of interest" description="Disordered" evidence="7">
    <location>
        <begin position="244"/>
        <end position="263"/>
    </location>
</feature>
<keyword evidence="3" id="KW-0689">Ribosomal protein</keyword>
<evidence type="ECO:0000313" key="9">
    <source>
        <dbReference type="Proteomes" id="UP000800097"/>
    </source>
</evidence>
<keyword evidence="9" id="KW-1185">Reference proteome</keyword>
<sequence length="263" mass="28941">MLLPRVFAPARALLHSTSSAAATAIIPSTRVLDALRTAAAAAPSPASPSLSFVRHATHQAQGRANGAKDGPGKRLGAKKAGGEYVVPGNIIFRQRGTMWFPGENCKFGRDHCIFATQAGYVRYYRDPLKHPDRQYIGVVLDKDDTLPYPVNAARKRRLNMVPVKRETVAAEATAEVVVEGLPAAKVETTVNGLKMGKGYAFRKTNWEIGRAGDEMKDKVKKFIPGDRFTAWRKAAARKALNMERRKLRNAQKAAKPKRKPRAR</sequence>
<dbReference type="PRINTS" id="PR00063">
    <property type="entry name" value="RIBOSOMALL27"/>
</dbReference>
<dbReference type="PANTHER" id="PTHR15893:SF0">
    <property type="entry name" value="LARGE RIBOSOMAL SUBUNIT PROTEIN BL27M"/>
    <property type="match status" value="1"/>
</dbReference>